<proteinExistence type="predicted"/>
<protein>
    <submittedName>
        <fullName evidence="2">Uncharacterized protein</fullName>
    </submittedName>
</protein>
<sequence length="986" mass="105075">MSHNATHPTDFASFAQYDHSIADPTRSALSTSQSDSFCRAARDSLASTCACSALSGADHLPSLKPSSPSLAKSSSLKHIANIRSRRSRTLDLSKPPHIVPRSSSFAEEKSRVSSIASAVASLDHTQHSNRSLSVPQTMPTVDSKSDSTPKAAGPSRFPLPDFTSPNNTSAMSTKPTQPKRNSMISTISVADRARNFQSGASTTTTPSRQAKSVISKASSSSVIQPVASGTSSASLLSSSSQPSTSSSEADTQHKGSKESVAVIKHARKISVSTPVHRRARSDASILDPHFSQDTNTIEAVVTASNPPTIRTSSFAELEELTAKLEANRPRSKTLENTRCGRVNSVLMQSIAEENMHLRLCSSTETIRGLNPSVPRKALLASNSEVKGDHSSFQVSPCLSEDGCIDWHHFVSGNYGVSAPLDLRQPISITDLAFPIAKSKRTYESKLAKADSPTLNDQATWLEEELARCSSDEEEDDHDSYGTVRVSIDDEEYVTPDGSPLLSPVNVMAPPAVEIMGLGIQDASLLLPGERKTADKSADSLLKQVAMHEACIKTLHTLSHEELKQATTIASAASIRQQLGLELPSMPNRRSSLSVPQHFPPLRGVSSDGDYSVTQSDSSALFGEDTFDASMSPLADLGHSAPGNEYTADSAGERRASAASYLSTDSTASADVSIASHGSSLLFNAHLTAPGMERGGSSDTAHSTRPSSIASSFCQDRVPVKPPRSPFRMNALPLPPLPQEACNTPQPSQQSSGSVDTQIGKPPRSPLRMTAMPLPSLPHEVKCRSSTESYRMVRQASRRKHGNDVPQPPARLDSLDAMVAAAPKDVQVREEFPERLLGDWMTTNSVVVDKCLDGVVSVEPVPLHKRIQNKDGTTHLPGLGEIVPPSPDIAANLAMPSHDMRVYPAALKHLGLEPSQRFSPSPSAIVVGGDGGKFVKPTTLKSKLSGRLGLSNSSSSSSKDQVDLTPRVERKRSESTLSDVSVVSGSG</sequence>
<feature type="region of interest" description="Disordered" evidence="1">
    <location>
        <begin position="86"/>
        <end position="110"/>
    </location>
</feature>
<organism evidence="2">
    <name type="scientific">Melanopsichium pennsylvanicum 4</name>
    <dbReference type="NCBI Taxonomy" id="1398559"/>
    <lineage>
        <taxon>Eukaryota</taxon>
        <taxon>Fungi</taxon>
        <taxon>Dikarya</taxon>
        <taxon>Basidiomycota</taxon>
        <taxon>Ustilaginomycotina</taxon>
        <taxon>Ustilaginomycetes</taxon>
        <taxon>Ustilaginales</taxon>
        <taxon>Ustilaginaceae</taxon>
        <taxon>Melanopsichium</taxon>
    </lineage>
</organism>
<feature type="compositionally biased region" description="Basic and acidic residues" evidence="1">
    <location>
        <begin position="959"/>
        <end position="973"/>
    </location>
</feature>
<evidence type="ECO:0000256" key="1">
    <source>
        <dbReference type="SAM" id="MobiDB-lite"/>
    </source>
</evidence>
<feature type="region of interest" description="Disordered" evidence="1">
    <location>
        <begin position="197"/>
        <end position="262"/>
    </location>
</feature>
<feature type="compositionally biased region" description="Low complexity" evidence="1">
    <location>
        <begin position="209"/>
        <end position="247"/>
    </location>
</feature>
<dbReference type="EMBL" id="HG529650">
    <property type="protein sequence ID" value="CDI55468.1"/>
    <property type="molecule type" value="Genomic_DNA"/>
</dbReference>
<feature type="compositionally biased region" description="Polar residues" evidence="1">
    <location>
        <begin position="197"/>
        <end position="208"/>
    </location>
</feature>
<feature type="compositionally biased region" description="Polar residues" evidence="1">
    <location>
        <begin position="696"/>
        <end position="713"/>
    </location>
</feature>
<feature type="compositionally biased region" description="Polar residues" evidence="1">
    <location>
        <begin position="128"/>
        <end position="148"/>
    </location>
</feature>
<feature type="compositionally biased region" description="Polar residues" evidence="1">
    <location>
        <begin position="974"/>
        <end position="986"/>
    </location>
</feature>
<feature type="non-terminal residue" evidence="2">
    <location>
        <position position="1"/>
    </location>
</feature>
<dbReference type="AlphaFoldDB" id="A0A077R881"/>
<evidence type="ECO:0000313" key="2">
    <source>
        <dbReference type="EMBL" id="CDI55468.1"/>
    </source>
</evidence>
<name>A0A077R881_9BASI</name>
<feature type="compositionally biased region" description="Polar residues" evidence="1">
    <location>
        <begin position="740"/>
        <end position="756"/>
    </location>
</feature>
<accession>A0A077R881</accession>
<feature type="region of interest" description="Disordered" evidence="1">
    <location>
        <begin position="122"/>
        <end position="182"/>
    </location>
</feature>
<feature type="region of interest" description="Disordered" evidence="1">
    <location>
        <begin position="691"/>
        <end position="771"/>
    </location>
</feature>
<feature type="compositionally biased region" description="Polar residues" evidence="1">
    <location>
        <begin position="163"/>
        <end position="182"/>
    </location>
</feature>
<feature type="region of interest" description="Disordered" evidence="1">
    <location>
        <begin position="944"/>
        <end position="986"/>
    </location>
</feature>
<reference evidence="2" key="1">
    <citation type="journal article" date="2014" name="Genome Biol. Evol.">
        <title>Gene Loss Rather Than Gene Gain Is Associated with a Host Jump from Monocots to Dicots in the Smut Fungus Melanopsichium pennsylvanicum.</title>
        <authorList>
            <person name="Sharma R."/>
            <person name="Mishra B."/>
            <person name="Runge F."/>
            <person name="Thines M."/>
        </authorList>
    </citation>
    <scope>NUCLEOTIDE SEQUENCE</scope>
    <source>
        <strain evidence="2">4</strain>
    </source>
</reference>
<feature type="compositionally biased region" description="Low complexity" evidence="1">
    <location>
        <begin position="944"/>
        <end position="958"/>
    </location>
</feature>
<feature type="non-terminal residue" evidence="2">
    <location>
        <position position="986"/>
    </location>
</feature>